<sequence>MLKARPLELEIRITAATPLPEMSEDSSEDRPQALPEKTPEVASDDGTSQTLKHKFTFSFDVVGEAPCVVTELENVTCPEGSTAVLECLITGDPVPEAMWYFNNTCLDAAANKYQFFSPVHFLNSPADEGGKTDPNGVSLDESRFLSQVQGIPPAFLKPLIKKRVFENDSLTFYAEVFGLPSPDVRWFFNKTQLVADDRVRMDRDADNITLVIHNVTKADQGEYICEAVNYVGEARSVALVVIF</sequence>
<dbReference type="Pfam" id="PF07679">
    <property type="entry name" value="I-set"/>
    <property type="match status" value="2"/>
</dbReference>
<accession>A0A3B5Q8N5</accession>
<dbReference type="InterPro" id="IPR003599">
    <property type="entry name" value="Ig_sub"/>
</dbReference>
<organism evidence="6 7">
    <name type="scientific">Xiphophorus maculatus</name>
    <name type="common">Southern platyfish</name>
    <name type="synonym">Platypoecilus maculatus</name>
    <dbReference type="NCBI Taxonomy" id="8083"/>
    <lineage>
        <taxon>Eukaryota</taxon>
        <taxon>Metazoa</taxon>
        <taxon>Chordata</taxon>
        <taxon>Craniata</taxon>
        <taxon>Vertebrata</taxon>
        <taxon>Euteleostomi</taxon>
        <taxon>Actinopterygii</taxon>
        <taxon>Neopterygii</taxon>
        <taxon>Teleostei</taxon>
        <taxon>Neoteleostei</taxon>
        <taxon>Acanthomorphata</taxon>
        <taxon>Ovalentaria</taxon>
        <taxon>Atherinomorphae</taxon>
        <taxon>Cyprinodontiformes</taxon>
        <taxon>Poeciliidae</taxon>
        <taxon>Poeciliinae</taxon>
        <taxon>Xiphophorus</taxon>
    </lineage>
</organism>
<dbReference type="Proteomes" id="UP000002852">
    <property type="component" value="Unassembled WGS sequence"/>
</dbReference>
<dbReference type="InterPro" id="IPR013783">
    <property type="entry name" value="Ig-like_fold"/>
</dbReference>
<reference evidence="7" key="2">
    <citation type="journal article" date="2013" name="Nat. Genet.">
        <title>The genome of the platyfish, Xiphophorus maculatus, provides insights into evolutionary adaptation and several complex traits.</title>
        <authorList>
            <person name="Schartl M."/>
            <person name="Walter R.B."/>
            <person name="Shen Y."/>
            <person name="Garcia T."/>
            <person name="Catchen J."/>
            <person name="Amores A."/>
            <person name="Braasch I."/>
            <person name="Chalopin D."/>
            <person name="Volff J.N."/>
            <person name="Lesch K.P."/>
            <person name="Bisazza A."/>
            <person name="Minx P."/>
            <person name="Hillier L."/>
            <person name="Wilson R.K."/>
            <person name="Fuerstenberg S."/>
            <person name="Boore J."/>
            <person name="Searle S."/>
            <person name="Postlethwait J.H."/>
            <person name="Warren W.C."/>
        </authorList>
    </citation>
    <scope>NUCLEOTIDE SEQUENCE [LARGE SCALE GENOMIC DNA]</scope>
    <source>
        <strain evidence="7">JP 163 A</strain>
    </source>
</reference>
<feature type="domain" description="Ig-like" evidence="5">
    <location>
        <begin position="152"/>
        <end position="238"/>
    </location>
</feature>
<protein>
    <recommendedName>
        <fullName evidence="5">Ig-like domain-containing protein</fullName>
    </recommendedName>
</protein>
<feature type="region of interest" description="Disordered" evidence="4">
    <location>
        <begin position="13"/>
        <end position="47"/>
    </location>
</feature>
<name>A0A3B5Q8N5_XIPMA</name>
<evidence type="ECO:0000256" key="1">
    <source>
        <dbReference type="ARBA" id="ARBA00004496"/>
    </source>
</evidence>
<dbReference type="Gene3D" id="2.60.40.10">
    <property type="entry name" value="Immunoglobulins"/>
    <property type="match status" value="2"/>
</dbReference>
<dbReference type="PANTHER" id="PTHR47633">
    <property type="entry name" value="IMMUNOGLOBULIN"/>
    <property type="match status" value="1"/>
</dbReference>
<dbReference type="SUPFAM" id="SSF48726">
    <property type="entry name" value="Immunoglobulin"/>
    <property type="match status" value="2"/>
</dbReference>
<evidence type="ECO:0000256" key="4">
    <source>
        <dbReference type="SAM" id="MobiDB-lite"/>
    </source>
</evidence>
<dbReference type="InterPro" id="IPR013098">
    <property type="entry name" value="Ig_I-set"/>
</dbReference>
<dbReference type="SMART" id="SM00409">
    <property type="entry name" value="IG"/>
    <property type="match status" value="1"/>
</dbReference>
<proteinExistence type="predicted"/>
<dbReference type="SMART" id="SM00408">
    <property type="entry name" value="IGc2"/>
    <property type="match status" value="1"/>
</dbReference>
<evidence type="ECO:0000259" key="5">
    <source>
        <dbReference type="PROSITE" id="PS50835"/>
    </source>
</evidence>
<reference evidence="6" key="4">
    <citation type="submission" date="2025-09" db="UniProtKB">
        <authorList>
            <consortium name="Ensembl"/>
        </authorList>
    </citation>
    <scope>IDENTIFICATION</scope>
    <source>
        <strain evidence="6">JP 163 A</strain>
    </source>
</reference>
<feature type="domain" description="Ig-like" evidence="5">
    <location>
        <begin position="66"/>
        <end position="103"/>
    </location>
</feature>
<dbReference type="PANTHER" id="PTHR47633:SF4">
    <property type="entry name" value="MYOPALLADIN ISOFORM X1"/>
    <property type="match status" value="1"/>
</dbReference>
<dbReference type="InterPro" id="IPR007110">
    <property type="entry name" value="Ig-like_dom"/>
</dbReference>
<dbReference type="InterPro" id="IPR003598">
    <property type="entry name" value="Ig_sub2"/>
</dbReference>
<evidence type="ECO:0000256" key="2">
    <source>
        <dbReference type="ARBA" id="ARBA00022490"/>
    </source>
</evidence>
<reference evidence="6" key="3">
    <citation type="submission" date="2025-08" db="UniProtKB">
        <authorList>
            <consortium name="Ensembl"/>
        </authorList>
    </citation>
    <scope>IDENTIFICATION</scope>
    <source>
        <strain evidence="6">JP 163 A</strain>
    </source>
</reference>
<dbReference type="InterPro" id="IPR036179">
    <property type="entry name" value="Ig-like_dom_sf"/>
</dbReference>
<dbReference type="PROSITE" id="PS50835">
    <property type="entry name" value="IG_LIKE"/>
    <property type="match status" value="2"/>
</dbReference>
<evidence type="ECO:0000256" key="3">
    <source>
        <dbReference type="ARBA" id="ARBA00023319"/>
    </source>
</evidence>
<reference evidence="7" key="1">
    <citation type="submission" date="2012-01" db="EMBL/GenBank/DDBJ databases">
        <authorList>
            <person name="Walter R."/>
            <person name="Schartl M."/>
            <person name="Warren W."/>
        </authorList>
    </citation>
    <scope>NUCLEOTIDE SEQUENCE [LARGE SCALE GENOMIC DNA]</scope>
    <source>
        <strain evidence="7">JP 163 A</strain>
    </source>
</reference>
<dbReference type="Ensembl" id="ENSXMAT00000039792.1">
    <property type="protein sequence ID" value="ENSXMAP00000028133.1"/>
    <property type="gene ID" value="ENSXMAG00000026124.1"/>
</dbReference>
<keyword evidence="2" id="KW-0963">Cytoplasm</keyword>
<dbReference type="GO" id="GO:0005737">
    <property type="term" value="C:cytoplasm"/>
    <property type="evidence" value="ECO:0007669"/>
    <property type="project" value="UniProtKB-SubCell"/>
</dbReference>
<evidence type="ECO:0000313" key="6">
    <source>
        <dbReference type="Ensembl" id="ENSXMAP00000028133.1"/>
    </source>
</evidence>
<dbReference type="FunFam" id="2.60.40.10:FF:000425">
    <property type="entry name" value="Myosin light chain kinase"/>
    <property type="match status" value="1"/>
</dbReference>
<comment type="subcellular location">
    <subcellularLocation>
        <location evidence="1">Cytoplasm</location>
    </subcellularLocation>
</comment>
<keyword evidence="7" id="KW-1185">Reference proteome</keyword>
<keyword evidence="3" id="KW-0393">Immunoglobulin domain</keyword>
<dbReference type="AlphaFoldDB" id="A0A3B5Q8N5"/>
<evidence type="ECO:0000313" key="7">
    <source>
        <dbReference type="Proteomes" id="UP000002852"/>
    </source>
</evidence>
<dbReference type="GeneTree" id="ENSGT00940000171516"/>